<comment type="caution">
    <text evidence="1">The sequence shown here is derived from an EMBL/GenBank/DDBJ whole genome shotgun (WGS) entry which is preliminary data.</text>
</comment>
<reference evidence="1 2" key="1">
    <citation type="submission" date="2018-05" db="EMBL/GenBank/DDBJ databases">
        <title>Integrated omic analyses show evidence that a Ca. Accumulibacter phosphatis strain performs denitrification under micro-aerobic conditions.</title>
        <authorList>
            <person name="Camejo P.Y."/>
            <person name="Katherine M.D."/>
            <person name="Daniel N.R."/>
        </authorList>
    </citation>
    <scope>NUCLEOTIDE SEQUENCE [LARGE SCALE GENOMIC DNA]</scope>
    <source>
        <strain evidence="1">UW-LDO-IC</strain>
    </source>
</reference>
<proteinExistence type="predicted"/>
<dbReference type="Proteomes" id="UP000253831">
    <property type="component" value="Unassembled WGS sequence"/>
</dbReference>
<name>A0A369XRM3_9PROT</name>
<sequence length="92" mass="10528">MFLGVDEWIVGRLWLPLAEVLAWSALVEAGKQKPESRDVRERTLETGFSRRTTHQVVEGAQGFQLARCWKANCAHIKPRKMVIKKAIDGVRR</sequence>
<gene>
    <name evidence="1" type="ORF">DVS81_08600</name>
</gene>
<dbReference type="AlphaFoldDB" id="A0A369XRM3"/>
<accession>A0A369XRM3</accession>
<protein>
    <submittedName>
        <fullName evidence="1">Uncharacterized protein</fullName>
    </submittedName>
</protein>
<dbReference type="EMBL" id="QPGA01000013">
    <property type="protein sequence ID" value="RDE50867.1"/>
    <property type="molecule type" value="Genomic_DNA"/>
</dbReference>
<organism evidence="1 2">
    <name type="scientific">Candidatus Accumulibacter meliphilus</name>
    <dbReference type="NCBI Taxonomy" id="2211374"/>
    <lineage>
        <taxon>Bacteria</taxon>
        <taxon>Pseudomonadati</taxon>
        <taxon>Pseudomonadota</taxon>
        <taxon>Betaproteobacteria</taxon>
        <taxon>Candidatus Accumulibacter</taxon>
    </lineage>
</organism>
<evidence type="ECO:0000313" key="1">
    <source>
        <dbReference type="EMBL" id="RDE50867.1"/>
    </source>
</evidence>
<evidence type="ECO:0000313" key="2">
    <source>
        <dbReference type="Proteomes" id="UP000253831"/>
    </source>
</evidence>